<name>G3GVZ8_CRIGR</name>
<gene>
    <name evidence="1" type="ORF">I79_001904</name>
</gene>
<protein>
    <submittedName>
        <fullName evidence="1">Uncharacterized protein</fullName>
    </submittedName>
</protein>
<evidence type="ECO:0000313" key="1">
    <source>
        <dbReference type="EMBL" id="EGV97937.1"/>
    </source>
</evidence>
<dbReference type="AlphaFoldDB" id="G3GVZ8"/>
<dbReference type="EMBL" id="JH000045">
    <property type="protein sequence ID" value="EGV97937.1"/>
    <property type="molecule type" value="Genomic_DNA"/>
</dbReference>
<accession>G3GVZ8</accession>
<dbReference type="InParanoid" id="G3GVZ8"/>
<proteinExistence type="predicted"/>
<organism evidence="1 2">
    <name type="scientific">Cricetulus griseus</name>
    <name type="common">Chinese hamster</name>
    <name type="synonym">Cricetulus barabensis griseus</name>
    <dbReference type="NCBI Taxonomy" id="10029"/>
    <lineage>
        <taxon>Eukaryota</taxon>
        <taxon>Metazoa</taxon>
        <taxon>Chordata</taxon>
        <taxon>Craniata</taxon>
        <taxon>Vertebrata</taxon>
        <taxon>Euteleostomi</taxon>
        <taxon>Mammalia</taxon>
        <taxon>Eutheria</taxon>
        <taxon>Euarchontoglires</taxon>
        <taxon>Glires</taxon>
        <taxon>Rodentia</taxon>
        <taxon>Myomorpha</taxon>
        <taxon>Muroidea</taxon>
        <taxon>Cricetidae</taxon>
        <taxon>Cricetinae</taxon>
        <taxon>Cricetulus</taxon>
    </lineage>
</organism>
<dbReference type="Proteomes" id="UP000001075">
    <property type="component" value="Unassembled WGS sequence"/>
</dbReference>
<reference evidence="2" key="1">
    <citation type="journal article" date="2011" name="Nat. Biotechnol.">
        <title>The genomic sequence of the Chinese hamster ovary (CHO)-K1 cell line.</title>
        <authorList>
            <person name="Xu X."/>
            <person name="Nagarajan H."/>
            <person name="Lewis N.E."/>
            <person name="Pan S."/>
            <person name="Cai Z."/>
            <person name="Liu X."/>
            <person name="Chen W."/>
            <person name="Xie M."/>
            <person name="Wang W."/>
            <person name="Hammond S."/>
            <person name="Andersen M.R."/>
            <person name="Neff N."/>
            <person name="Passarelli B."/>
            <person name="Koh W."/>
            <person name="Fan H.C."/>
            <person name="Wang J."/>
            <person name="Gui Y."/>
            <person name="Lee K.H."/>
            <person name="Betenbaugh M.J."/>
            <person name="Quake S.R."/>
            <person name="Famili I."/>
            <person name="Palsson B.O."/>
            <person name="Wang J."/>
        </authorList>
    </citation>
    <scope>NUCLEOTIDE SEQUENCE [LARGE SCALE GENOMIC DNA]</scope>
    <source>
        <strain evidence="2">CHO K1 cell line</strain>
    </source>
</reference>
<sequence length="53" mass="5984">MLKFKAITHLSLLPALPPEVFAKLIFIQSVSKGESRLLATRRDPEPESLMHLI</sequence>
<evidence type="ECO:0000313" key="2">
    <source>
        <dbReference type="Proteomes" id="UP000001075"/>
    </source>
</evidence>